<evidence type="ECO:0000256" key="1">
    <source>
        <dbReference type="SAM" id="MobiDB-lite"/>
    </source>
</evidence>
<evidence type="ECO:0000313" key="2">
    <source>
        <dbReference type="EMBL" id="CAH3034616.1"/>
    </source>
</evidence>
<proteinExistence type="predicted"/>
<feature type="compositionally biased region" description="Basic and acidic residues" evidence="1">
    <location>
        <begin position="1"/>
        <end position="27"/>
    </location>
</feature>
<comment type="caution">
    <text evidence="2">The sequence shown here is derived from an EMBL/GenBank/DDBJ whole genome shotgun (WGS) entry which is preliminary data.</text>
</comment>
<gene>
    <name evidence="2" type="ORF">PLOB_00024759</name>
</gene>
<accession>A0ABN8MRU1</accession>
<dbReference type="EMBL" id="CALNXK010000003">
    <property type="protein sequence ID" value="CAH3034616.1"/>
    <property type="molecule type" value="Genomic_DNA"/>
</dbReference>
<dbReference type="Gene3D" id="3.30.460.90">
    <property type="match status" value="1"/>
</dbReference>
<evidence type="ECO:0000313" key="3">
    <source>
        <dbReference type="Proteomes" id="UP001159405"/>
    </source>
</evidence>
<dbReference type="Proteomes" id="UP001159405">
    <property type="component" value="Unassembled WGS sequence"/>
</dbReference>
<protein>
    <recommendedName>
        <fullName evidence="4">Mab-21-like nucleotidyltransferase domain-containing protein</fullName>
    </recommendedName>
</protein>
<keyword evidence="3" id="KW-1185">Reference proteome</keyword>
<organism evidence="2 3">
    <name type="scientific">Porites lobata</name>
    <dbReference type="NCBI Taxonomy" id="104759"/>
    <lineage>
        <taxon>Eukaryota</taxon>
        <taxon>Metazoa</taxon>
        <taxon>Cnidaria</taxon>
        <taxon>Anthozoa</taxon>
        <taxon>Hexacorallia</taxon>
        <taxon>Scleractinia</taxon>
        <taxon>Fungiina</taxon>
        <taxon>Poritidae</taxon>
        <taxon>Porites</taxon>
    </lineage>
</organism>
<reference evidence="2 3" key="1">
    <citation type="submission" date="2022-05" db="EMBL/GenBank/DDBJ databases">
        <authorList>
            <consortium name="Genoscope - CEA"/>
            <person name="William W."/>
        </authorList>
    </citation>
    <scope>NUCLEOTIDE SEQUENCE [LARGE SCALE GENOMIC DNA]</scope>
</reference>
<evidence type="ECO:0008006" key="4">
    <source>
        <dbReference type="Google" id="ProtNLM"/>
    </source>
</evidence>
<sequence length="514" mass="57746">MDETSVKSHSDAQLEGHEVTHKPDLKQTKSPLTCGSGAENDDSISTHWYHNLSAEQKQLLLDNLIKMDNKSKIDYNSSYVQRVKSGIESIMAEMIKYMETCHDSFVGKFRLIYGGSFYNQTKIDRPCEFDFAIEVDASLTVLQHLGVIKLTGSEDNLITFKLEDMCVDGFKSVNFSAVKPGWKHGGFNTPSFSGFRRSGPAMMYQFKYCDPECQNEDLNITVDVLLISPHNTSHGHLGWVIMQPSGLGCYGPVSSPCTIEWLSDFQQDSPVKTIIRLLKKLNSAGEPTVDDLLSDSQSNKDVPPFNSNMSDTTCIQLLQKSVSVKHLLIYNLLYGEVNHNEVYPSLQYLSSYVFQSIVMVLFLESASAYPNAVTNGVWCEEDIPRVIITVLDILHTAFEIKDQQSKNNIEDGPVALNNFVLHIAGKYKKFKNSFNALLNSHTYTASALLSHVKSMTQTLKHMTESTGGPLVNAELEDQTKISAVHLVDKPRQPKGYIRPQIIKDKCWHFYCELI</sequence>
<feature type="region of interest" description="Disordered" evidence="1">
    <location>
        <begin position="1"/>
        <end position="38"/>
    </location>
</feature>
<name>A0ABN8MRU1_9CNID</name>